<organism evidence="2 3">
    <name type="scientific">Fusobacterium nucleatum subsp. polymorphum</name>
    <name type="common">Fusobacterium polymorphum</name>
    <dbReference type="NCBI Taxonomy" id="76857"/>
    <lineage>
        <taxon>Bacteria</taxon>
        <taxon>Fusobacteriati</taxon>
        <taxon>Fusobacteriota</taxon>
        <taxon>Fusobacteriia</taxon>
        <taxon>Fusobacteriales</taxon>
        <taxon>Fusobacteriaceae</taxon>
        <taxon>Fusobacterium</taxon>
    </lineage>
</organism>
<dbReference type="RefSeq" id="WP_098973751.1">
    <property type="nucleotide sequence ID" value="NZ_CP077110.1"/>
</dbReference>
<dbReference type="Gene3D" id="3.40.50.300">
    <property type="entry name" value="P-loop containing nucleotide triphosphate hydrolases"/>
    <property type="match status" value="1"/>
</dbReference>
<proteinExistence type="predicted"/>
<name>A0A2C6AIL6_FUSNP</name>
<dbReference type="PANTHER" id="PTHR32114:SF2">
    <property type="entry name" value="ABC TRANSPORTER ABCH.3"/>
    <property type="match status" value="1"/>
</dbReference>
<protein>
    <recommendedName>
        <fullName evidence="4">Rad50/SbcC-type AAA domain-containing protein</fullName>
    </recommendedName>
</protein>
<dbReference type="EMBL" id="NIRN01000001">
    <property type="protein sequence ID" value="PHI06159.1"/>
    <property type="molecule type" value="Genomic_DNA"/>
</dbReference>
<evidence type="ECO:0000313" key="2">
    <source>
        <dbReference type="EMBL" id="PHI06159.1"/>
    </source>
</evidence>
<gene>
    <name evidence="2" type="ORF">CBG54_03505</name>
</gene>
<dbReference type="Proteomes" id="UP000224182">
    <property type="component" value="Unassembled WGS sequence"/>
</dbReference>
<dbReference type="InterPro" id="IPR027417">
    <property type="entry name" value="P-loop_NTPase"/>
</dbReference>
<evidence type="ECO:0008006" key="4">
    <source>
        <dbReference type="Google" id="ProtNLM"/>
    </source>
</evidence>
<dbReference type="AlphaFoldDB" id="A0A2C6AIL6"/>
<keyword evidence="1" id="KW-0175">Coiled coil</keyword>
<accession>A0A2C6AIL6</accession>
<evidence type="ECO:0000256" key="1">
    <source>
        <dbReference type="SAM" id="Coils"/>
    </source>
</evidence>
<comment type="caution">
    <text evidence="2">The sequence shown here is derived from an EMBL/GenBank/DDBJ whole genome shotgun (WGS) entry which is preliminary data.</text>
</comment>
<reference evidence="2 3" key="1">
    <citation type="submission" date="2017-06" db="EMBL/GenBank/DDBJ databases">
        <title>Draft genome sequence of Fusobacterium nucleatum subsp. polymorphum KCOM 1271 (=ChDC F305).</title>
        <authorList>
            <person name="Kook J.-K."/>
            <person name="Park S.-N."/>
            <person name="Lim Y.K."/>
            <person name="Roh H."/>
        </authorList>
    </citation>
    <scope>NUCLEOTIDE SEQUENCE [LARGE SCALE GENOMIC DNA]</scope>
    <source>
        <strain evidence="3">KCOM 1271 (ChDC F305)</strain>
    </source>
</reference>
<feature type="coiled-coil region" evidence="1">
    <location>
        <begin position="387"/>
        <end position="414"/>
    </location>
</feature>
<evidence type="ECO:0000313" key="3">
    <source>
        <dbReference type="Proteomes" id="UP000224182"/>
    </source>
</evidence>
<dbReference type="PANTHER" id="PTHR32114">
    <property type="entry name" value="ABC TRANSPORTER ABCH.3"/>
    <property type="match status" value="1"/>
</dbReference>
<sequence>MEILIEKFKIIEIPTKKYNEFKFINGINIISGKNKHGKSTLIKSIMHTLGFEVKKWANDYKTNNFLYKIILQMGEKKCSISRYKNYFIVDNKIMNLKEYRVFLSEILNIKIKFKHKSDDENDEVKEIIPYPSDIFLYSYIDQDSSFNEILYKSNYKNYFYQPNDWKNMFKYYVEIYNEDLYNLEKEHHDLGKEIGNLNKKIKDIKEWILSLGIKEEDYISIDENEFKEEIKIFTEKILEITNRKNQLELKKLVETSKLRSKELEKLNLEFIYSNLEKDVTCQLCHSKIGDTFIEYYKKELNKQYVLESYSLCLEEIKKINNEIKKLDKSINEIAEKLKVIKNLKGNKEKYFRLDDIIKKNANLRIIININTLIKEMSENILTKQTLYNDLRKKISEIKENLKIKNDEINNYYKEELKRISRYFLKSELDSFQDKFLDFNVKGTGASVLLKKISLYFVYTQILIKYSKIKFPLIWDSIIKEAIDGENDKDLNDFVNNEIFNLSTQIIFTNISGTTKDIEITKKDINVINISNGGLFNYICCLNNTTVENKEIDKIFKLFSEYEEDV</sequence>
<feature type="coiled-coil region" evidence="1">
    <location>
        <begin position="316"/>
        <end position="343"/>
    </location>
</feature>